<dbReference type="Pfam" id="PF15173">
    <property type="entry name" value="FAM180"/>
    <property type="match status" value="1"/>
</dbReference>
<accession>A0A6G1PEM1</accession>
<dbReference type="Proteomes" id="UP000503349">
    <property type="component" value="Chromosome 4"/>
</dbReference>
<organism evidence="1 2">
    <name type="scientific">Channa argus</name>
    <name type="common">Northern snakehead</name>
    <name type="synonym">Ophicephalus argus</name>
    <dbReference type="NCBI Taxonomy" id="215402"/>
    <lineage>
        <taxon>Eukaryota</taxon>
        <taxon>Metazoa</taxon>
        <taxon>Chordata</taxon>
        <taxon>Craniata</taxon>
        <taxon>Vertebrata</taxon>
        <taxon>Euteleostomi</taxon>
        <taxon>Actinopterygii</taxon>
        <taxon>Neopterygii</taxon>
        <taxon>Teleostei</taxon>
        <taxon>Neoteleostei</taxon>
        <taxon>Acanthomorphata</taxon>
        <taxon>Anabantaria</taxon>
        <taxon>Anabantiformes</taxon>
        <taxon>Channoidei</taxon>
        <taxon>Channidae</taxon>
        <taxon>Channa</taxon>
    </lineage>
</organism>
<evidence type="ECO:0000313" key="2">
    <source>
        <dbReference type="Proteomes" id="UP000503349"/>
    </source>
</evidence>
<dbReference type="EMBL" id="CM015715">
    <property type="protein sequence ID" value="KAF3688761.1"/>
    <property type="molecule type" value="Genomic_DNA"/>
</dbReference>
<dbReference type="PANTHER" id="PTHR34034:SF2">
    <property type="entry name" value="PROTEIN FAM180A"/>
    <property type="match status" value="1"/>
</dbReference>
<gene>
    <name evidence="1" type="ORF">EXN66_Car004433</name>
</gene>
<evidence type="ECO:0000313" key="1">
    <source>
        <dbReference type="EMBL" id="KAF3688761.1"/>
    </source>
</evidence>
<keyword evidence="2" id="KW-1185">Reference proteome</keyword>
<name>A0A6G1PEM1_CHAAH</name>
<reference evidence="2" key="2">
    <citation type="submission" date="2019-02" db="EMBL/GenBank/DDBJ databases">
        <title>Opniocepnalus argus Var Kimnra genome.</title>
        <authorList>
            <person name="Zhou C."/>
            <person name="Xiao S."/>
        </authorList>
    </citation>
    <scope>NUCLEOTIDE SEQUENCE [LARGE SCALE GENOMIC DNA]</scope>
</reference>
<protein>
    <submittedName>
        <fullName evidence="1">Protein FAM180A</fullName>
    </submittedName>
</protein>
<dbReference type="PANTHER" id="PTHR34034">
    <property type="entry name" value="PROTEIN FAM180A-RELATED"/>
    <property type="match status" value="1"/>
</dbReference>
<proteinExistence type="predicted"/>
<dbReference type="InterPro" id="IPR029170">
    <property type="entry name" value="FAM180"/>
</dbReference>
<sequence length="184" mass="21183">MHKSGREGVEVKTIRIVLSVINRRITMKIHLKLCLQVLFCVWFNQVLQDVSAGTSSTSSLMVSSVSDANLMFEVFLEGLDFDKDENIILTDEELASMRMGRAFLSHINSLPRSLKSMEQMVTNLKKRKPQTQTKFETLVLSMVYSAHMVWYQEPENQEAWGEVLRQLVNVTVYELRGNYLFNDA</sequence>
<reference evidence="1 2" key="1">
    <citation type="submission" date="2019-02" db="EMBL/GenBank/DDBJ databases">
        <title>Opniocepnalus argus genome.</title>
        <authorList>
            <person name="Zhou C."/>
            <person name="Xiao S."/>
        </authorList>
    </citation>
    <scope>NUCLEOTIDE SEQUENCE [LARGE SCALE GENOMIC DNA]</scope>
    <source>
        <strain evidence="1">OARG1902GOOAL</strain>
        <tissue evidence="1">Muscle</tissue>
    </source>
</reference>
<dbReference type="AlphaFoldDB" id="A0A6G1PEM1"/>